<sequence>DGFLSTLKRARRYNDNELNLQIDIFLKGIQHDEQEFNTI</sequence>
<dbReference type="Proteomes" id="UP000677228">
    <property type="component" value="Unassembled WGS sequence"/>
</dbReference>
<proteinExistence type="predicted"/>
<dbReference type="EMBL" id="CAJOBA010008878">
    <property type="protein sequence ID" value="CAF3838595.1"/>
    <property type="molecule type" value="Genomic_DNA"/>
</dbReference>
<gene>
    <name evidence="1" type="ORF">OVA965_LOCUS18066</name>
    <name evidence="2" type="ORF">TMI583_LOCUS18078</name>
</gene>
<reference evidence="1" key="1">
    <citation type="submission" date="2021-02" db="EMBL/GenBank/DDBJ databases">
        <authorList>
            <person name="Nowell W R."/>
        </authorList>
    </citation>
    <scope>NUCLEOTIDE SEQUENCE</scope>
</reference>
<name>A0A8S2DZZ3_9BILA</name>
<feature type="non-terminal residue" evidence="1">
    <location>
        <position position="1"/>
    </location>
</feature>
<protein>
    <submittedName>
        <fullName evidence="1">Uncharacterized protein</fullName>
    </submittedName>
</protein>
<evidence type="ECO:0000313" key="3">
    <source>
        <dbReference type="Proteomes" id="UP000677228"/>
    </source>
</evidence>
<dbReference type="Proteomes" id="UP000682733">
    <property type="component" value="Unassembled WGS sequence"/>
</dbReference>
<evidence type="ECO:0000313" key="1">
    <source>
        <dbReference type="EMBL" id="CAF1074673.1"/>
    </source>
</evidence>
<accession>A0A8S2DZZ3</accession>
<dbReference type="AlphaFoldDB" id="A0A8S2DZZ3"/>
<evidence type="ECO:0000313" key="2">
    <source>
        <dbReference type="EMBL" id="CAF3838595.1"/>
    </source>
</evidence>
<comment type="caution">
    <text evidence="1">The sequence shown here is derived from an EMBL/GenBank/DDBJ whole genome shotgun (WGS) entry which is preliminary data.</text>
</comment>
<dbReference type="EMBL" id="CAJNOK010008862">
    <property type="protein sequence ID" value="CAF1074673.1"/>
    <property type="molecule type" value="Genomic_DNA"/>
</dbReference>
<organism evidence="1 3">
    <name type="scientific">Didymodactylos carnosus</name>
    <dbReference type="NCBI Taxonomy" id="1234261"/>
    <lineage>
        <taxon>Eukaryota</taxon>
        <taxon>Metazoa</taxon>
        <taxon>Spiralia</taxon>
        <taxon>Gnathifera</taxon>
        <taxon>Rotifera</taxon>
        <taxon>Eurotatoria</taxon>
        <taxon>Bdelloidea</taxon>
        <taxon>Philodinida</taxon>
        <taxon>Philodinidae</taxon>
        <taxon>Didymodactylos</taxon>
    </lineage>
</organism>